<evidence type="ECO:0000313" key="1">
    <source>
        <dbReference type="EMBL" id="CAN64652.1"/>
    </source>
</evidence>
<gene>
    <name evidence="1" type="ORF">VITISV_015754</name>
</gene>
<dbReference type="EMBL" id="AM428890">
    <property type="protein sequence ID" value="CAN64652.1"/>
    <property type="molecule type" value="Genomic_DNA"/>
</dbReference>
<reference evidence="1" key="1">
    <citation type="journal article" date="2007" name="PLoS ONE">
        <title>The first genome sequence of an elite grapevine cultivar (Pinot noir Vitis vinifera L.): coping with a highly heterozygous genome.</title>
        <authorList>
            <person name="Velasco R."/>
            <person name="Zharkikh A."/>
            <person name="Troggio M."/>
            <person name="Cartwright D.A."/>
            <person name="Cestaro A."/>
            <person name="Pruss D."/>
            <person name="Pindo M."/>
            <person name="FitzGerald L.M."/>
            <person name="Vezzulli S."/>
            <person name="Reid J."/>
            <person name="Malacarne G."/>
            <person name="Iliev D."/>
            <person name="Coppola G."/>
            <person name="Wardell B."/>
            <person name="Micheletti D."/>
            <person name="Macalma T."/>
            <person name="Facci M."/>
            <person name="Mitchell J.T."/>
            <person name="Perazzolli M."/>
            <person name="Eldredge G."/>
            <person name="Gatto P."/>
            <person name="Oyzerski R."/>
            <person name="Moretto M."/>
            <person name="Gutin N."/>
            <person name="Stefanini M."/>
            <person name="Chen Y."/>
            <person name="Segala C."/>
            <person name="Davenport C."/>
            <person name="Dematte L."/>
            <person name="Mraz A."/>
            <person name="Battilana J."/>
            <person name="Stormo K."/>
            <person name="Costa F."/>
            <person name="Tao Q."/>
            <person name="Si-Ammour A."/>
            <person name="Harkins T."/>
            <person name="Lackey A."/>
            <person name="Perbost C."/>
            <person name="Taillon B."/>
            <person name="Stella A."/>
            <person name="Solovyev V."/>
            <person name="Fawcett J.A."/>
            <person name="Sterck L."/>
            <person name="Vandepoele K."/>
            <person name="Grando S.M."/>
            <person name="Toppo S."/>
            <person name="Moser C."/>
            <person name="Lanchbury J."/>
            <person name="Bogden R."/>
            <person name="Skolnick M."/>
            <person name="Sgaramella V."/>
            <person name="Bhatnagar S.K."/>
            <person name="Fontana P."/>
            <person name="Gutin A."/>
            <person name="Van de Peer Y."/>
            <person name="Salamini F."/>
            <person name="Viola R."/>
        </authorList>
    </citation>
    <scope>NUCLEOTIDE SEQUENCE</scope>
</reference>
<accession>A5AKK5</accession>
<organism evidence="1">
    <name type="scientific">Vitis vinifera</name>
    <name type="common">Grape</name>
    <dbReference type="NCBI Taxonomy" id="29760"/>
    <lineage>
        <taxon>Eukaryota</taxon>
        <taxon>Viridiplantae</taxon>
        <taxon>Streptophyta</taxon>
        <taxon>Embryophyta</taxon>
        <taxon>Tracheophyta</taxon>
        <taxon>Spermatophyta</taxon>
        <taxon>Magnoliopsida</taxon>
        <taxon>eudicotyledons</taxon>
        <taxon>Gunneridae</taxon>
        <taxon>Pentapetalae</taxon>
        <taxon>rosids</taxon>
        <taxon>Vitales</taxon>
        <taxon>Vitaceae</taxon>
        <taxon>Viteae</taxon>
        <taxon>Vitis</taxon>
    </lineage>
</organism>
<sequence length="163" mass="18113">MEFRPSAKIGCPISGRLGDFCLPNGEIGLENCIFGVSSWPEWQGWLIMSYGSVKIIGMGGVGKIIIAHFGRKVVGVVMHCGCGIECIEHSKTSHWEPAHRSRVAFISSINGKPSSWKNNTRLSHQLAYYTPKFPRLCSKNLRHGHYCILGIQVKCRDALNVKD</sequence>
<name>A5AKK5_VITVI</name>
<dbReference type="AlphaFoldDB" id="A5AKK5"/>
<proteinExistence type="predicted"/>
<protein>
    <submittedName>
        <fullName evidence="1">Uncharacterized protein</fullName>
    </submittedName>
</protein>